<name>A0A3N4ID89_ASCIM</name>
<feature type="compositionally biased region" description="Low complexity" evidence="1">
    <location>
        <begin position="1"/>
        <end position="14"/>
    </location>
</feature>
<keyword evidence="3" id="KW-1185">Reference proteome</keyword>
<proteinExistence type="predicted"/>
<evidence type="ECO:0000313" key="2">
    <source>
        <dbReference type="EMBL" id="RPA79704.1"/>
    </source>
</evidence>
<feature type="compositionally biased region" description="Polar residues" evidence="1">
    <location>
        <begin position="41"/>
        <end position="57"/>
    </location>
</feature>
<feature type="region of interest" description="Disordered" evidence="1">
    <location>
        <begin position="1"/>
        <end position="65"/>
    </location>
</feature>
<dbReference type="AlphaFoldDB" id="A0A3N4ID89"/>
<accession>A0A3N4ID89</accession>
<dbReference type="EMBL" id="ML119696">
    <property type="protein sequence ID" value="RPA79704.1"/>
    <property type="molecule type" value="Genomic_DNA"/>
</dbReference>
<evidence type="ECO:0000256" key="1">
    <source>
        <dbReference type="SAM" id="MobiDB-lite"/>
    </source>
</evidence>
<protein>
    <submittedName>
        <fullName evidence="2">Uncharacterized protein</fullName>
    </submittedName>
</protein>
<dbReference type="Proteomes" id="UP000275078">
    <property type="component" value="Unassembled WGS sequence"/>
</dbReference>
<organism evidence="2 3">
    <name type="scientific">Ascobolus immersus RN42</name>
    <dbReference type="NCBI Taxonomy" id="1160509"/>
    <lineage>
        <taxon>Eukaryota</taxon>
        <taxon>Fungi</taxon>
        <taxon>Dikarya</taxon>
        <taxon>Ascomycota</taxon>
        <taxon>Pezizomycotina</taxon>
        <taxon>Pezizomycetes</taxon>
        <taxon>Pezizales</taxon>
        <taxon>Ascobolaceae</taxon>
        <taxon>Ascobolus</taxon>
    </lineage>
</organism>
<sequence>MVLSNRNNRRSSNNVDHNVARGSRQQRHRRRAQRQLHSRTSNRQPSALESAYRNGSTRARDRLDPTPYCNGNSEFSYGYECFVGNCPAFDLYFRDYIEAYTLVGRVVTGHLDGVQMRPLILSLWQVLNARSLEAYHEEALGRLQEYEARTFARRQ</sequence>
<feature type="compositionally biased region" description="Basic residues" evidence="1">
    <location>
        <begin position="24"/>
        <end position="37"/>
    </location>
</feature>
<reference evidence="2 3" key="1">
    <citation type="journal article" date="2018" name="Nat. Ecol. Evol.">
        <title>Pezizomycetes genomes reveal the molecular basis of ectomycorrhizal truffle lifestyle.</title>
        <authorList>
            <person name="Murat C."/>
            <person name="Payen T."/>
            <person name="Noel B."/>
            <person name="Kuo A."/>
            <person name="Morin E."/>
            <person name="Chen J."/>
            <person name="Kohler A."/>
            <person name="Krizsan K."/>
            <person name="Balestrini R."/>
            <person name="Da Silva C."/>
            <person name="Montanini B."/>
            <person name="Hainaut M."/>
            <person name="Levati E."/>
            <person name="Barry K.W."/>
            <person name="Belfiori B."/>
            <person name="Cichocki N."/>
            <person name="Clum A."/>
            <person name="Dockter R.B."/>
            <person name="Fauchery L."/>
            <person name="Guy J."/>
            <person name="Iotti M."/>
            <person name="Le Tacon F."/>
            <person name="Lindquist E.A."/>
            <person name="Lipzen A."/>
            <person name="Malagnac F."/>
            <person name="Mello A."/>
            <person name="Molinier V."/>
            <person name="Miyauchi S."/>
            <person name="Poulain J."/>
            <person name="Riccioni C."/>
            <person name="Rubini A."/>
            <person name="Sitrit Y."/>
            <person name="Splivallo R."/>
            <person name="Traeger S."/>
            <person name="Wang M."/>
            <person name="Zifcakova L."/>
            <person name="Wipf D."/>
            <person name="Zambonelli A."/>
            <person name="Paolocci F."/>
            <person name="Nowrousian M."/>
            <person name="Ottonello S."/>
            <person name="Baldrian P."/>
            <person name="Spatafora J.W."/>
            <person name="Henrissat B."/>
            <person name="Nagy L.G."/>
            <person name="Aury J.M."/>
            <person name="Wincker P."/>
            <person name="Grigoriev I.V."/>
            <person name="Bonfante P."/>
            <person name="Martin F.M."/>
        </authorList>
    </citation>
    <scope>NUCLEOTIDE SEQUENCE [LARGE SCALE GENOMIC DNA]</scope>
    <source>
        <strain evidence="2 3">RN42</strain>
    </source>
</reference>
<gene>
    <name evidence="2" type="ORF">BJ508DRAFT_308181</name>
</gene>
<evidence type="ECO:0000313" key="3">
    <source>
        <dbReference type="Proteomes" id="UP000275078"/>
    </source>
</evidence>